<feature type="region of interest" description="Disordered" evidence="1">
    <location>
        <begin position="72"/>
        <end position="97"/>
    </location>
</feature>
<evidence type="ECO:0000313" key="3">
    <source>
        <dbReference type="EMBL" id="PAA51201.1"/>
    </source>
</evidence>
<dbReference type="EMBL" id="NIVC01001279">
    <property type="protein sequence ID" value="PAA69950.1"/>
    <property type="molecule type" value="Genomic_DNA"/>
</dbReference>
<evidence type="ECO:0000313" key="4">
    <source>
        <dbReference type="EMBL" id="PAA69950.1"/>
    </source>
</evidence>
<proteinExistence type="predicted"/>
<keyword evidence="2" id="KW-0472">Membrane</keyword>
<feature type="non-terminal residue" evidence="4">
    <location>
        <position position="1"/>
    </location>
</feature>
<gene>
    <name evidence="4" type="ORF">BOX15_Mlig030147g1</name>
    <name evidence="3" type="ORF">BOX15_Mlig030147g5</name>
</gene>
<name>A0A267F859_9PLAT</name>
<dbReference type="AlphaFoldDB" id="A0A267F859"/>
<feature type="transmembrane region" description="Helical" evidence="2">
    <location>
        <begin position="182"/>
        <end position="208"/>
    </location>
</feature>
<evidence type="ECO:0000256" key="2">
    <source>
        <dbReference type="SAM" id="Phobius"/>
    </source>
</evidence>
<evidence type="ECO:0000256" key="1">
    <source>
        <dbReference type="SAM" id="MobiDB-lite"/>
    </source>
</evidence>
<comment type="caution">
    <text evidence="4">The sequence shown here is derived from an EMBL/GenBank/DDBJ whole genome shotgun (WGS) entry which is preliminary data.</text>
</comment>
<sequence length="268" mass="30770">LGFLKLLAYFNTIMRSVYVINQAVSPPILSPSKKDYFIHGLGRISSPKMSFLAENYEYYVYSQFLNCDNNNQCDESRDKDSVDENVSNQPAASPTAVDKLVEQQELERRSTLLNQLAEEQVHHDQKSEDKRYTDVHENSIDVQKVFNDDPSLHQDIINYLGSRPMKEKIIMSKSRLVPPWEVQFFTILSFWLINCGICCIVCAIVGVTTTRFEFTKELKLGENSSTKVSLAVIWFIGFVLIVLNFIITSSFLLIYSCSSKKDEQEKFD</sequence>
<evidence type="ECO:0000313" key="5">
    <source>
        <dbReference type="Proteomes" id="UP000215902"/>
    </source>
</evidence>
<keyword evidence="5" id="KW-1185">Reference proteome</keyword>
<organism evidence="4 5">
    <name type="scientific">Macrostomum lignano</name>
    <dbReference type="NCBI Taxonomy" id="282301"/>
    <lineage>
        <taxon>Eukaryota</taxon>
        <taxon>Metazoa</taxon>
        <taxon>Spiralia</taxon>
        <taxon>Lophotrochozoa</taxon>
        <taxon>Platyhelminthes</taxon>
        <taxon>Rhabditophora</taxon>
        <taxon>Macrostomorpha</taxon>
        <taxon>Macrostomida</taxon>
        <taxon>Macrostomidae</taxon>
        <taxon>Macrostomum</taxon>
    </lineage>
</organism>
<dbReference type="EMBL" id="NIVC01003486">
    <property type="protein sequence ID" value="PAA51201.1"/>
    <property type="molecule type" value="Genomic_DNA"/>
</dbReference>
<keyword evidence="2" id="KW-1133">Transmembrane helix</keyword>
<protein>
    <submittedName>
        <fullName evidence="4">Uncharacterized protein</fullName>
    </submittedName>
</protein>
<accession>A0A267F859</accession>
<reference evidence="4 5" key="1">
    <citation type="submission" date="2017-06" db="EMBL/GenBank/DDBJ databases">
        <title>A platform for efficient transgenesis in Macrostomum lignano, a flatworm model organism for stem cell research.</title>
        <authorList>
            <person name="Berezikov E."/>
        </authorList>
    </citation>
    <scope>NUCLEOTIDE SEQUENCE [LARGE SCALE GENOMIC DNA]</scope>
    <source>
        <strain evidence="4">DV1</strain>
        <tissue evidence="4">Whole organism</tissue>
    </source>
</reference>
<feature type="transmembrane region" description="Helical" evidence="2">
    <location>
        <begin position="228"/>
        <end position="255"/>
    </location>
</feature>
<dbReference type="Proteomes" id="UP000215902">
    <property type="component" value="Unassembled WGS sequence"/>
</dbReference>
<keyword evidence="2" id="KW-0812">Transmembrane</keyword>